<comment type="caution">
    <text evidence="1">The sequence shown here is derived from an EMBL/GenBank/DDBJ whole genome shotgun (WGS) entry which is preliminary data.</text>
</comment>
<proteinExistence type="predicted"/>
<sequence>MLPTKGKNLLNKQLFDRCLRLSAIKGQRILEDSRVMRGFLNKVSLILFEGLTKERCIAVYLFSKQAWLLGKKSGLLFLAMYLKQCSACLQRAYAGDKAAPSLLPVPVSLTRSGFPSYHPCVSSTDDSRKDDKAGALVQIYLSFFTLSKVIELAKPVSGLHSNQSAIPSMIWIVLLSSCTAYTCLLEMIHSEGSQDSSGILWPSYTRFALDPDNKIFSGHGLDYFEPSIGPDLMTDAKLVRFGLLWKCYDMVVSLGLHPRVPILGPDSTSDCGWLFCGLDGTRFLVRSEGLIQPRGGGRGVVAYAPALDHRTIKYQTIRPI</sequence>
<name>A0A835LGP8_9MAGN</name>
<gene>
    <name evidence="1" type="ORF">IFM89_035472</name>
</gene>
<dbReference type="EMBL" id="JADFTS010000008">
    <property type="protein sequence ID" value="KAF9594908.1"/>
    <property type="molecule type" value="Genomic_DNA"/>
</dbReference>
<evidence type="ECO:0000313" key="2">
    <source>
        <dbReference type="Proteomes" id="UP000631114"/>
    </source>
</evidence>
<dbReference type="OrthoDB" id="1050647at2759"/>
<evidence type="ECO:0000313" key="1">
    <source>
        <dbReference type="EMBL" id="KAF9594908.1"/>
    </source>
</evidence>
<dbReference type="AlphaFoldDB" id="A0A835LGP8"/>
<reference evidence="1 2" key="1">
    <citation type="submission" date="2020-10" db="EMBL/GenBank/DDBJ databases">
        <title>The Coptis chinensis genome and diversification of protoberbering-type alkaloids.</title>
        <authorList>
            <person name="Wang B."/>
            <person name="Shu S."/>
            <person name="Song C."/>
            <person name="Liu Y."/>
        </authorList>
    </citation>
    <scope>NUCLEOTIDE SEQUENCE [LARGE SCALE GENOMIC DNA]</scope>
    <source>
        <strain evidence="1">HL-2020</strain>
        <tissue evidence="1">Leaf</tissue>
    </source>
</reference>
<protein>
    <submittedName>
        <fullName evidence="1">Uncharacterized protein</fullName>
    </submittedName>
</protein>
<accession>A0A835LGP8</accession>
<keyword evidence="2" id="KW-1185">Reference proteome</keyword>
<dbReference type="Proteomes" id="UP000631114">
    <property type="component" value="Unassembled WGS sequence"/>
</dbReference>
<organism evidence="1 2">
    <name type="scientific">Coptis chinensis</name>
    <dbReference type="NCBI Taxonomy" id="261450"/>
    <lineage>
        <taxon>Eukaryota</taxon>
        <taxon>Viridiplantae</taxon>
        <taxon>Streptophyta</taxon>
        <taxon>Embryophyta</taxon>
        <taxon>Tracheophyta</taxon>
        <taxon>Spermatophyta</taxon>
        <taxon>Magnoliopsida</taxon>
        <taxon>Ranunculales</taxon>
        <taxon>Ranunculaceae</taxon>
        <taxon>Coptidoideae</taxon>
        <taxon>Coptis</taxon>
    </lineage>
</organism>